<dbReference type="AlphaFoldDB" id="A0A4Q9VF99"/>
<dbReference type="InterPro" id="IPR001174">
    <property type="entry name" value="HddA/FKP"/>
</dbReference>
<dbReference type="PRINTS" id="PR00960">
    <property type="entry name" value="LMBPPROTEIN"/>
</dbReference>
<dbReference type="GO" id="GO:0042352">
    <property type="term" value="P:GDP-L-fucose salvage"/>
    <property type="evidence" value="ECO:0007669"/>
    <property type="project" value="TreeGrafter"/>
</dbReference>
<sequence length="350" mass="38024">MASLKTTRSRAPLRLGLAGGGTDLSPYCDQFGGAVLNTTIDRYAFAIIVPRDDRKLVFEAHDLGLAHEFDLEEDLSATPMALHRGVYERMVRDYNGGRRVAMNLITTVDAPLGSGLGSSSALVVALVDAFRALFEQPLGEYDVAHLAFDIERIDLGLAGGRQDQYAAAFGGVNFIEFFDQERVIVNPLRLRRSIRNELESSLVTCFSGASRESAHIISQQKRELTSGSPRALEAMHKLKADAIEMKRRLFTGDIPGMAQLLNESWLAKKATASGISTGRIDELYEFGLANGALGGKVSGAGGGGFMFFITHPEQRYKLIEALRGAGAIADAVSFSEVGAEVWQVREPLIR</sequence>
<keyword evidence="3" id="KW-0418">Kinase</keyword>
<evidence type="ECO:0000256" key="4">
    <source>
        <dbReference type="ARBA" id="ARBA00022840"/>
    </source>
</evidence>
<dbReference type="PANTHER" id="PTHR32463">
    <property type="entry name" value="L-FUCOSE KINASE"/>
    <property type="match status" value="1"/>
</dbReference>
<name>A0A4Q9VF99_9HYPH</name>
<evidence type="ECO:0000256" key="5">
    <source>
        <dbReference type="ARBA" id="ARBA00038121"/>
    </source>
</evidence>
<evidence type="ECO:0000256" key="2">
    <source>
        <dbReference type="ARBA" id="ARBA00022741"/>
    </source>
</evidence>
<dbReference type="Proteomes" id="UP000292781">
    <property type="component" value="Unassembled WGS sequence"/>
</dbReference>
<dbReference type="GO" id="GO:0005524">
    <property type="term" value="F:ATP binding"/>
    <property type="evidence" value="ECO:0007669"/>
    <property type="project" value="UniProtKB-KW"/>
</dbReference>
<dbReference type="InterPro" id="IPR036554">
    <property type="entry name" value="GHMP_kinase_C_sf"/>
</dbReference>
<dbReference type="SUPFAM" id="SSF54211">
    <property type="entry name" value="Ribosomal protein S5 domain 2-like"/>
    <property type="match status" value="1"/>
</dbReference>
<comment type="caution">
    <text evidence="8">The sequence shown here is derived from an EMBL/GenBank/DDBJ whole genome shotgun (WGS) entry which is preliminary data.</text>
</comment>
<dbReference type="GO" id="GO:0050201">
    <property type="term" value="F:fucokinase activity"/>
    <property type="evidence" value="ECO:0007669"/>
    <property type="project" value="TreeGrafter"/>
</dbReference>
<dbReference type="SUPFAM" id="SSF55060">
    <property type="entry name" value="GHMP Kinase, C-terminal domain"/>
    <property type="match status" value="1"/>
</dbReference>
<dbReference type="InterPro" id="IPR014606">
    <property type="entry name" value="Heptose_7-P_kinase"/>
</dbReference>
<gene>
    <name evidence="8" type="ORF">EYW49_21175</name>
</gene>
<dbReference type="Pfam" id="PF08544">
    <property type="entry name" value="GHMP_kinases_C"/>
    <property type="match status" value="1"/>
</dbReference>
<dbReference type="Pfam" id="PF00288">
    <property type="entry name" value="GHMP_kinases_N"/>
    <property type="match status" value="1"/>
</dbReference>
<dbReference type="InterPro" id="IPR013750">
    <property type="entry name" value="GHMP_kinase_C_dom"/>
</dbReference>
<dbReference type="InterPro" id="IPR006204">
    <property type="entry name" value="GHMP_kinase_N_dom"/>
</dbReference>
<protein>
    <submittedName>
        <fullName evidence="8">Dehydrogenase</fullName>
    </submittedName>
</protein>
<keyword evidence="9" id="KW-1185">Reference proteome</keyword>
<evidence type="ECO:0000259" key="7">
    <source>
        <dbReference type="Pfam" id="PF08544"/>
    </source>
</evidence>
<keyword evidence="2" id="KW-0547">Nucleotide-binding</keyword>
<keyword evidence="1" id="KW-0808">Transferase</keyword>
<dbReference type="EMBL" id="SJFN01000049">
    <property type="protein sequence ID" value="TBW32966.1"/>
    <property type="molecule type" value="Genomic_DNA"/>
</dbReference>
<accession>A0A4Q9VF99</accession>
<dbReference type="PANTHER" id="PTHR32463:SF0">
    <property type="entry name" value="L-FUCOSE KINASE"/>
    <property type="match status" value="1"/>
</dbReference>
<evidence type="ECO:0000256" key="3">
    <source>
        <dbReference type="ARBA" id="ARBA00022777"/>
    </source>
</evidence>
<evidence type="ECO:0000313" key="8">
    <source>
        <dbReference type="EMBL" id="TBW32966.1"/>
    </source>
</evidence>
<dbReference type="Gene3D" id="3.30.230.120">
    <property type="match status" value="1"/>
</dbReference>
<feature type="domain" description="GHMP kinase C-terminal" evidence="7">
    <location>
        <begin position="250"/>
        <end position="326"/>
    </location>
</feature>
<dbReference type="RefSeq" id="WP_131311625.1">
    <property type="nucleotide sequence ID" value="NZ_SJFN01000049.1"/>
</dbReference>
<proteinExistence type="inferred from homology"/>
<dbReference type="InterPro" id="IPR052203">
    <property type="entry name" value="GHMP_Kinase-Related"/>
</dbReference>
<organism evidence="8 9">
    <name type="scientific">Siculibacillus lacustris</name>
    <dbReference type="NCBI Taxonomy" id="1549641"/>
    <lineage>
        <taxon>Bacteria</taxon>
        <taxon>Pseudomonadati</taxon>
        <taxon>Pseudomonadota</taxon>
        <taxon>Alphaproteobacteria</taxon>
        <taxon>Hyphomicrobiales</taxon>
        <taxon>Ancalomicrobiaceae</taxon>
        <taxon>Siculibacillus</taxon>
    </lineage>
</organism>
<dbReference type="PIRSF" id="PIRSF036406">
    <property type="entry name" value="Hept_kin"/>
    <property type="match status" value="1"/>
</dbReference>
<reference evidence="8 9" key="1">
    <citation type="submission" date="2019-02" db="EMBL/GenBank/DDBJ databases">
        <title>Siculibacillus lacustris gen. nov., sp. nov., a new rosette-forming bacterium isolated from a freshwater crater lake (Lake St. Ana, Romania).</title>
        <authorList>
            <person name="Felfoldi T."/>
            <person name="Marton Z."/>
            <person name="Szabo A."/>
            <person name="Mentes A."/>
            <person name="Boka K."/>
            <person name="Marialigeti K."/>
            <person name="Mathe I."/>
            <person name="Koncz M."/>
            <person name="Schumann P."/>
            <person name="Toth E."/>
        </authorList>
    </citation>
    <scope>NUCLEOTIDE SEQUENCE [LARGE SCALE GENOMIC DNA]</scope>
    <source>
        <strain evidence="8 9">SA-279</strain>
    </source>
</reference>
<feature type="domain" description="GHMP kinase N-terminal" evidence="6">
    <location>
        <begin position="84"/>
        <end position="171"/>
    </location>
</feature>
<evidence type="ECO:0000259" key="6">
    <source>
        <dbReference type="Pfam" id="PF00288"/>
    </source>
</evidence>
<dbReference type="InterPro" id="IPR020568">
    <property type="entry name" value="Ribosomal_Su5_D2-typ_SF"/>
</dbReference>
<evidence type="ECO:0000313" key="9">
    <source>
        <dbReference type="Proteomes" id="UP000292781"/>
    </source>
</evidence>
<keyword evidence="4" id="KW-0067">ATP-binding</keyword>
<comment type="similarity">
    <text evidence="5">Belongs to the GHMP kinase family.</text>
</comment>
<dbReference type="OrthoDB" id="9812992at2"/>
<evidence type="ECO:0000256" key="1">
    <source>
        <dbReference type="ARBA" id="ARBA00022679"/>
    </source>
</evidence>